<dbReference type="PANTHER" id="PTHR44688">
    <property type="entry name" value="DNA-BINDING TRANSCRIPTIONAL ACTIVATOR DEVR_DOSR"/>
    <property type="match status" value="1"/>
</dbReference>
<evidence type="ECO:0000256" key="1">
    <source>
        <dbReference type="ARBA" id="ARBA00023015"/>
    </source>
</evidence>
<evidence type="ECO:0000259" key="4">
    <source>
        <dbReference type="PROSITE" id="PS50043"/>
    </source>
</evidence>
<dbReference type="InterPro" id="IPR016032">
    <property type="entry name" value="Sig_transdc_resp-reg_C-effctor"/>
</dbReference>
<evidence type="ECO:0000256" key="2">
    <source>
        <dbReference type="ARBA" id="ARBA00023125"/>
    </source>
</evidence>
<dbReference type="PANTHER" id="PTHR44688:SF16">
    <property type="entry name" value="DNA-BINDING TRANSCRIPTIONAL ACTIVATOR DEVR_DOSR"/>
    <property type="match status" value="1"/>
</dbReference>
<evidence type="ECO:0000256" key="3">
    <source>
        <dbReference type="ARBA" id="ARBA00023163"/>
    </source>
</evidence>
<gene>
    <name evidence="5" type="ORF">UFOPK1693_00653</name>
</gene>
<dbReference type="InterPro" id="IPR036388">
    <property type="entry name" value="WH-like_DNA-bd_sf"/>
</dbReference>
<keyword evidence="2" id="KW-0238">DNA-binding</keyword>
<reference evidence="5" key="1">
    <citation type="submission" date="2020-05" db="EMBL/GenBank/DDBJ databases">
        <authorList>
            <person name="Chiriac C."/>
            <person name="Salcher M."/>
            <person name="Ghai R."/>
            <person name="Kavagutti S V."/>
        </authorList>
    </citation>
    <scope>NUCLEOTIDE SEQUENCE</scope>
</reference>
<sequence length="229" mass="24975">MTDASWLQKWTELVSTADTVAELGKKLVHSNLNTDKAVGTCLFLLDGKGQIELLGGYGINPLSTEGGVSAWDDHVLARSIQERDLVQMQVDWEGSKIYCYALPILKGSEPLGSALFCSREKIEKFPKEVNASMSQVLGLWLQSAGLTNGFHTNGKATDANPQALTERQLKILEAMSFGKTNAEIAQDMILSESSIRQETVKIYRALGVGSRAEAVKRAIHLGILRAQVV</sequence>
<protein>
    <submittedName>
        <fullName evidence="5">Unannotated protein</fullName>
    </submittedName>
</protein>
<organism evidence="5">
    <name type="scientific">freshwater metagenome</name>
    <dbReference type="NCBI Taxonomy" id="449393"/>
    <lineage>
        <taxon>unclassified sequences</taxon>
        <taxon>metagenomes</taxon>
        <taxon>ecological metagenomes</taxon>
    </lineage>
</organism>
<dbReference type="GO" id="GO:0003677">
    <property type="term" value="F:DNA binding"/>
    <property type="evidence" value="ECO:0007669"/>
    <property type="project" value="UniProtKB-KW"/>
</dbReference>
<proteinExistence type="predicted"/>
<dbReference type="SMART" id="SM00421">
    <property type="entry name" value="HTH_LUXR"/>
    <property type="match status" value="1"/>
</dbReference>
<dbReference type="Gene3D" id="1.10.10.10">
    <property type="entry name" value="Winged helix-like DNA-binding domain superfamily/Winged helix DNA-binding domain"/>
    <property type="match status" value="1"/>
</dbReference>
<feature type="domain" description="HTH luxR-type" evidence="4">
    <location>
        <begin position="157"/>
        <end position="222"/>
    </location>
</feature>
<keyword evidence="3" id="KW-0804">Transcription</keyword>
<dbReference type="SUPFAM" id="SSF46894">
    <property type="entry name" value="C-terminal effector domain of the bipartite response regulators"/>
    <property type="match status" value="1"/>
</dbReference>
<dbReference type="AlphaFoldDB" id="A0A6J6E4U3"/>
<dbReference type="PROSITE" id="PS50043">
    <property type="entry name" value="HTH_LUXR_2"/>
    <property type="match status" value="1"/>
</dbReference>
<dbReference type="Pfam" id="PF00196">
    <property type="entry name" value="GerE"/>
    <property type="match status" value="1"/>
</dbReference>
<evidence type="ECO:0000313" key="5">
    <source>
        <dbReference type="EMBL" id="CAB4570299.1"/>
    </source>
</evidence>
<dbReference type="GO" id="GO:0006355">
    <property type="term" value="P:regulation of DNA-templated transcription"/>
    <property type="evidence" value="ECO:0007669"/>
    <property type="project" value="InterPro"/>
</dbReference>
<name>A0A6J6E4U3_9ZZZZ</name>
<dbReference type="CDD" id="cd06170">
    <property type="entry name" value="LuxR_C_like"/>
    <property type="match status" value="1"/>
</dbReference>
<keyword evidence="1" id="KW-0805">Transcription regulation</keyword>
<accession>A0A6J6E4U3</accession>
<dbReference type="EMBL" id="CAEZTO010000006">
    <property type="protein sequence ID" value="CAB4570299.1"/>
    <property type="molecule type" value="Genomic_DNA"/>
</dbReference>
<dbReference type="InterPro" id="IPR000792">
    <property type="entry name" value="Tscrpt_reg_LuxR_C"/>
</dbReference>